<evidence type="ECO:0000313" key="7">
    <source>
        <dbReference type="Proteomes" id="UP001341297"/>
    </source>
</evidence>
<gene>
    <name evidence="2" type="ORF">AB447_211365</name>
    <name evidence="4" type="ORF">EQZ20_14695</name>
    <name evidence="3" type="ORF">P8828_08520</name>
</gene>
<dbReference type="EMBL" id="JARRTL010000008">
    <property type="protein sequence ID" value="MEC0484895.1"/>
    <property type="molecule type" value="Genomic_DNA"/>
</dbReference>
<reference evidence="4 6" key="3">
    <citation type="submission" date="2019-01" db="EMBL/GenBank/DDBJ databases">
        <title>Genome sequence of Bacillus glycinifermentans SRCM103574.</title>
        <authorList>
            <person name="Kong H.-J."/>
            <person name="Jeong S.-Y."/>
            <person name="Jeong D.-Y."/>
        </authorList>
    </citation>
    <scope>NUCLEOTIDE SEQUENCE [LARGE SCALE GENOMIC DNA]</scope>
    <source>
        <strain evidence="4 6">SRCM103574</strain>
    </source>
</reference>
<accession>A0A0T6BTZ4</accession>
<keyword evidence="1" id="KW-0732">Signal</keyword>
<reference evidence="2" key="2">
    <citation type="submission" date="2015-10" db="EMBL/GenBank/DDBJ databases">
        <authorList>
            <person name="Dunlap C."/>
        </authorList>
    </citation>
    <scope>NUCLEOTIDE SEQUENCE</scope>
    <source>
        <strain evidence="2">GO-13</strain>
    </source>
</reference>
<dbReference type="Gene3D" id="3.10.450.390">
    <property type="entry name" value="Protein of unknown function DUF3889"/>
    <property type="match status" value="1"/>
</dbReference>
<dbReference type="KEGG" id="bgy:BGLY_2917"/>
<name>A0A0T6BTZ4_9BACI</name>
<reference evidence="3 7" key="4">
    <citation type="submission" date="2023-03" db="EMBL/GenBank/DDBJ databases">
        <title>Agriculturally important microbes genome sequencing.</title>
        <authorList>
            <person name="Dunlap C."/>
        </authorList>
    </citation>
    <scope>NUCLEOTIDE SEQUENCE [LARGE SCALE GENOMIC DNA]</scope>
    <source>
        <strain evidence="3 7">CBP-3203</strain>
    </source>
</reference>
<dbReference type="InterPro" id="IPR024987">
    <property type="entry name" value="DUF3889"/>
</dbReference>
<reference evidence="2 5" key="1">
    <citation type="journal article" date="2015" name="Int. J. Syst. Evol. Microbiol.">
        <title>Bacillus glycinifermentans sp. nov., isolated from fermented soybean paste.</title>
        <authorList>
            <person name="Kim S.J."/>
            <person name="Dunlap C.A."/>
            <person name="Kwon S.W."/>
            <person name="Rooney A.P."/>
        </authorList>
    </citation>
    <scope>NUCLEOTIDE SEQUENCE [LARGE SCALE GENOMIC DNA]</scope>
    <source>
        <strain evidence="2 5">GO-13</strain>
    </source>
</reference>
<dbReference type="Pfam" id="PF13028">
    <property type="entry name" value="DUF3889"/>
    <property type="match status" value="1"/>
</dbReference>
<dbReference type="Proteomes" id="UP000288675">
    <property type="component" value="Chromosome"/>
</dbReference>
<dbReference type="RefSeq" id="WP_046129967.1">
    <property type="nucleotide sequence ID" value="NZ_CP023481.1"/>
</dbReference>
<evidence type="ECO:0000313" key="4">
    <source>
        <dbReference type="EMBL" id="QAT66029.1"/>
    </source>
</evidence>
<feature type="signal peptide" evidence="1">
    <location>
        <begin position="1"/>
        <end position="24"/>
    </location>
</feature>
<evidence type="ECO:0000313" key="5">
    <source>
        <dbReference type="Proteomes" id="UP000036168"/>
    </source>
</evidence>
<protein>
    <submittedName>
        <fullName evidence="3">DUF3889 domain-containing protein</fullName>
    </submittedName>
</protein>
<dbReference type="Proteomes" id="UP000036168">
    <property type="component" value="Unassembled WGS sequence"/>
</dbReference>
<evidence type="ECO:0000313" key="6">
    <source>
        <dbReference type="Proteomes" id="UP000288675"/>
    </source>
</evidence>
<keyword evidence="7" id="KW-1185">Reference proteome</keyword>
<evidence type="ECO:0000313" key="3">
    <source>
        <dbReference type="EMBL" id="MEC0484895.1"/>
    </source>
</evidence>
<dbReference type="GeneID" id="82853921"/>
<feature type="chain" id="PRO_5013467987" evidence="1">
    <location>
        <begin position="25"/>
        <end position="107"/>
    </location>
</feature>
<dbReference type="EMBL" id="CP035232">
    <property type="protein sequence ID" value="QAT66029.1"/>
    <property type="molecule type" value="Genomic_DNA"/>
</dbReference>
<dbReference type="AlphaFoldDB" id="A0A0T6BTZ4"/>
<dbReference type="OrthoDB" id="2377048at2"/>
<organism evidence="2 5">
    <name type="scientific">Bacillus glycinifermentans</name>
    <dbReference type="NCBI Taxonomy" id="1664069"/>
    <lineage>
        <taxon>Bacteria</taxon>
        <taxon>Bacillati</taxon>
        <taxon>Bacillota</taxon>
        <taxon>Bacilli</taxon>
        <taxon>Bacillales</taxon>
        <taxon>Bacillaceae</taxon>
        <taxon>Bacillus</taxon>
    </lineage>
</organism>
<evidence type="ECO:0000313" key="2">
    <source>
        <dbReference type="EMBL" id="KRT95113.1"/>
    </source>
</evidence>
<dbReference type="STRING" id="1664069.BGLY_2917"/>
<dbReference type="EMBL" id="LECW02000004">
    <property type="protein sequence ID" value="KRT95113.1"/>
    <property type="molecule type" value="Genomic_DNA"/>
</dbReference>
<evidence type="ECO:0000256" key="1">
    <source>
        <dbReference type="SAM" id="SignalP"/>
    </source>
</evidence>
<sequence length="107" mass="12271">MLKKIIVSCFFLLPIIAGPLDIQAAEKTTTGMTKWEEKAVQAAKKRYPAAEVRLTQKVWDRKRTDEAVEQYHVTLSEGNRKFGVFVTISYEPSTHKINKVVVVEEYK</sequence>
<dbReference type="Proteomes" id="UP001341297">
    <property type="component" value="Unassembled WGS sequence"/>
</dbReference>
<proteinExistence type="predicted"/>